<sequence>MQINETTEPARIGPIRCEYSGARSSGNFFTEAPRITGRANKKAKSEAVAWDKPRSKPELIVIPNLLIPAKSANDCPRPIVRAMRGVTFSVIWRSSARSVLDPKLRCENFSAQIRITPLMVRKAAAANGFANKLLILCSKAKANKMTGRVAHTINQNTRPWVEGRLRNVFTPPPMRPSHLLRKTQKRARALAKCNAIVTVR</sequence>
<reference evidence="1" key="1">
    <citation type="submission" date="2020-05" db="EMBL/GenBank/DDBJ databases">
        <authorList>
            <person name="Chiriac C."/>
            <person name="Salcher M."/>
            <person name="Ghai R."/>
            <person name="Kavagutti S V."/>
        </authorList>
    </citation>
    <scope>NUCLEOTIDE SEQUENCE</scope>
</reference>
<organism evidence="1">
    <name type="scientific">freshwater metagenome</name>
    <dbReference type="NCBI Taxonomy" id="449393"/>
    <lineage>
        <taxon>unclassified sequences</taxon>
        <taxon>metagenomes</taxon>
        <taxon>ecological metagenomes</taxon>
    </lineage>
</organism>
<dbReference type="EMBL" id="CAEZWT010000032">
    <property type="protein sequence ID" value="CAB4669763.1"/>
    <property type="molecule type" value="Genomic_DNA"/>
</dbReference>
<name>A0A6J6MBC8_9ZZZZ</name>
<gene>
    <name evidence="1" type="ORF">UFOPK2289_01061</name>
</gene>
<proteinExistence type="predicted"/>
<evidence type="ECO:0000313" key="1">
    <source>
        <dbReference type="EMBL" id="CAB4669763.1"/>
    </source>
</evidence>
<dbReference type="AlphaFoldDB" id="A0A6J6MBC8"/>
<protein>
    <submittedName>
        <fullName evidence="1">Unannotated protein</fullName>
    </submittedName>
</protein>
<accession>A0A6J6MBC8</accession>